<comment type="cofactor">
    <cofactor evidence="1">
        <name>pyridoxal 5'-phosphate</name>
        <dbReference type="ChEBI" id="CHEBI:597326"/>
    </cofactor>
</comment>
<dbReference type="Pfam" id="PF00266">
    <property type="entry name" value="Aminotran_5"/>
    <property type="match status" value="1"/>
</dbReference>
<dbReference type="Gene3D" id="3.40.640.10">
    <property type="entry name" value="Type I PLP-dependent aspartate aminotransferase-like (Major domain)"/>
    <property type="match status" value="1"/>
</dbReference>
<evidence type="ECO:0000256" key="6">
    <source>
        <dbReference type="ARBA" id="ARBA00050776"/>
    </source>
</evidence>
<dbReference type="SUPFAM" id="SSF53383">
    <property type="entry name" value="PLP-dependent transferases"/>
    <property type="match status" value="1"/>
</dbReference>
<dbReference type="InterPro" id="IPR015424">
    <property type="entry name" value="PyrdxlP-dep_Trfase"/>
</dbReference>
<dbReference type="InterPro" id="IPR029044">
    <property type="entry name" value="Nucleotide-diphossugar_trans"/>
</dbReference>
<evidence type="ECO:0000259" key="7">
    <source>
        <dbReference type="Pfam" id="PF00266"/>
    </source>
</evidence>
<dbReference type="EMBL" id="WPCR01000002">
    <property type="protein sequence ID" value="NHM13564.1"/>
    <property type="molecule type" value="Genomic_DNA"/>
</dbReference>
<feature type="domain" description="Aminotransferase class V" evidence="7">
    <location>
        <begin position="379"/>
        <end position="748"/>
    </location>
</feature>
<protein>
    <recommendedName>
        <fullName evidence="3">cysteine desulfurase</fullName>
        <ecNumber evidence="3">2.8.1.7</ecNumber>
    </recommendedName>
</protein>
<gene>
    <name evidence="9" type="ORF">GMI68_02055</name>
</gene>
<feature type="domain" description="MobA-like NTP transferase" evidence="8">
    <location>
        <begin position="83"/>
        <end position="248"/>
    </location>
</feature>
<comment type="catalytic activity">
    <reaction evidence="6">
        <text>(sulfur carrier)-H + L-cysteine = (sulfur carrier)-SH + L-alanine</text>
        <dbReference type="Rhea" id="RHEA:43892"/>
        <dbReference type="Rhea" id="RHEA-COMP:14737"/>
        <dbReference type="Rhea" id="RHEA-COMP:14739"/>
        <dbReference type="ChEBI" id="CHEBI:29917"/>
        <dbReference type="ChEBI" id="CHEBI:35235"/>
        <dbReference type="ChEBI" id="CHEBI:57972"/>
        <dbReference type="ChEBI" id="CHEBI:64428"/>
        <dbReference type="EC" id="2.8.1.7"/>
    </reaction>
</comment>
<name>A0ABX0IFK4_9ACTN</name>
<evidence type="ECO:0000256" key="4">
    <source>
        <dbReference type="ARBA" id="ARBA00022679"/>
    </source>
</evidence>
<comment type="similarity">
    <text evidence="2">Belongs to the class-V pyridoxal-phosphate-dependent aminotransferase family. Csd subfamily.</text>
</comment>
<dbReference type="InterPro" id="IPR025877">
    <property type="entry name" value="MobA-like_NTP_Trfase"/>
</dbReference>
<dbReference type="Gene3D" id="3.90.1150.10">
    <property type="entry name" value="Aspartate Aminotransferase, domain 1"/>
    <property type="match status" value="1"/>
</dbReference>
<accession>A0ABX0IFK4</accession>
<evidence type="ECO:0000256" key="1">
    <source>
        <dbReference type="ARBA" id="ARBA00001933"/>
    </source>
</evidence>
<dbReference type="InterPro" id="IPR010970">
    <property type="entry name" value="Cys_dSase_SufS"/>
</dbReference>
<dbReference type="PANTHER" id="PTHR43586">
    <property type="entry name" value="CYSTEINE DESULFURASE"/>
    <property type="match status" value="1"/>
</dbReference>
<evidence type="ECO:0000256" key="2">
    <source>
        <dbReference type="ARBA" id="ARBA00010447"/>
    </source>
</evidence>
<dbReference type="Proteomes" id="UP000636394">
    <property type="component" value="Unassembled WGS sequence"/>
</dbReference>
<evidence type="ECO:0000256" key="5">
    <source>
        <dbReference type="ARBA" id="ARBA00022898"/>
    </source>
</evidence>
<dbReference type="InterPro" id="IPR000192">
    <property type="entry name" value="Aminotrans_V_dom"/>
</dbReference>
<dbReference type="PANTHER" id="PTHR43586:SF8">
    <property type="entry name" value="CYSTEINE DESULFURASE 1, CHLOROPLASTIC"/>
    <property type="match status" value="1"/>
</dbReference>
<dbReference type="Gene3D" id="3.90.550.10">
    <property type="entry name" value="Spore Coat Polysaccharide Biosynthesis Protein SpsA, Chain A"/>
    <property type="match status" value="1"/>
</dbReference>
<dbReference type="GO" id="GO:0008483">
    <property type="term" value="F:transaminase activity"/>
    <property type="evidence" value="ECO:0007669"/>
    <property type="project" value="UniProtKB-KW"/>
</dbReference>
<comment type="caution">
    <text evidence="9">The sequence shown here is derived from an EMBL/GenBank/DDBJ whole genome shotgun (WGS) entry which is preliminary data.</text>
</comment>
<proteinExistence type="inferred from homology"/>
<evidence type="ECO:0000313" key="10">
    <source>
        <dbReference type="Proteomes" id="UP000636394"/>
    </source>
</evidence>
<keyword evidence="9" id="KW-0032">Aminotransferase</keyword>
<evidence type="ECO:0000313" key="9">
    <source>
        <dbReference type="EMBL" id="NHM13564.1"/>
    </source>
</evidence>
<keyword evidence="5" id="KW-0663">Pyridoxal phosphate</keyword>
<dbReference type="EC" id="2.8.1.7" evidence="3"/>
<reference evidence="9 10" key="1">
    <citation type="submission" date="2019-11" db="EMBL/GenBank/DDBJ databases">
        <title>Eggerthellaceae novel genus isolated from the rectal contents of marmort.</title>
        <authorList>
            <person name="Zhang G."/>
        </authorList>
    </citation>
    <scope>NUCLEOTIDE SEQUENCE [LARGE SCALE GENOMIC DNA]</scope>
    <source>
        <strain evidence="10">zg-886</strain>
    </source>
</reference>
<dbReference type="Pfam" id="PF12804">
    <property type="entry name" value="NTP_transf_3"/>
    <property type="match status" value="1"/>
</dbReference>
<dbReference type="InterPro" id="IPR015422">
    <property type="entry name" value="PyrdxlP-dep_Trfase_small"/>
</dbReference>
<organism evidence="9 10">
    <name type="scientific">Xiamenia xianingshaonis</name>
    <dbReference type="NCBI Taxonomy" id="2682776"/>
    <lineage>
        <taxon>Bacteria</taxon>
        <taxon>Bacillati</taxon>
        <taxon>Actinomycetota</taxon>
        <taxon>Coriobacteriia</taxon>
        <taxon>Eggerthellales</taxon>
        <taxon>Eggerthellaceae</taxon>
        <taxon>Xiamenia</taxon>
    </lineage>
</organism>
<dbReference type="CDD" id="cd06453">
    <property type="entry name" value="SufS_like"/>
    <property type="match status" value="1"/>
</dbReference>
<dbReference type="InterPro" id="IPR015421">
    <property type="entry name" value="PyrdxlP-dep_Trfase_major"/>
</dbReference>
<evidence type="ECO:0000256" key="3">
    <source>
        <dbReference type="ARBA" id="ARBA00012239"/>
    </source>
</evidence>
<sequence>MAMIGAFGAIPMNDYCAASRALDDAEPRDMGAVAAVVFADLSTRPFAFAMDPAAADVATDEEIDAFRAKFEQPDADEPVALPLQHFEGEPLIRHVVRNLFEAGVGSVAIVCEAGAAMERLREAAGDARASFFAYDAKAVAQREGFDVPLRLEGFTQGEILWAVERLREAAGETGLLPGRTAAPERIDSLLLMYADEAGVRVRHLKKLRAAFEESPDADFAVVYTEFRPMPPVLFSAAFLQRLAALRQSGLSGGAACEGTPVRPVLPFNVKTAIMGEERLAEYTPLPDCVAKDEADLPASALAAVRGARRPTDRFTAVAARLKGEQPEEALERVQAFLARLDASVSHDPIAELDRWDAWAARNRADFPFFSAPENAGVAYLDSAATALQPHVVIAKHVQVSSTFDGNVWRGMYAASARSTAAYQEAREKVAAFLGAEPREVVFTANTTHAVNLAARGWAAHRLRPGDVVLVAENEHHSNLVPWMQLAQDAGLRLRFIPLDSAGRIDMAAYRELLRDGAALVCVAHVSNILGIENPIASMAELAHRAGARILVDAAQSAPHVAIDVNELGADFLALSGHKTFGPTGIGVLWARRDVMAEMRPVATGGGTVSEVSFEGVYHRQTPYCFEAGTPPYEQAICLGEAVDYMQRLGMGAMRGHVRAMTRYALRALSFCEGATVLGDQSADDGSLGIVSFAVDGISNETLCALLARMQVANRAGAHCALPFVDALGVPGICRMSIGPYTTKEDIEAWAFAIQEAKRACAGMRERN</sequence>
<keyword evidence="10" id="KW-1185">Reference proteome</keyword>
<keyword evidence="4" id="KW-0808">Transferase</keyword>
<dbReference type="SUPFAM" id="SSF53448">
    <property type="entry name" value="Nucleotide-diphospho-sugar transferases"/>
    <property type="match status" value="1"/>
</dbReference>
<evidence type="ECO:0000259" key="8">
    <source>
        <dbReference type="Pfam" id="PF12804"/>
    </source>
</evidence>